<sequence length="21" mass="2203">MGKIGISPKVPVAFKFQLANG</sequence>
<dbReference type="Proteomes" id="UP000634136">
    <property type="component" value="Unassembled WGS sequence"/>
</dbReference>
<accession>A0A834TAS0</accession>
<gene>
    <name evidence="1" type="ORF">G2W53_031530</name>
</gene>
<dbReference type="AlphaFoldDB" id="A0A834TAS0"/>
<reference evidence="1" key="1">
    <citation type="submission" date="2020-09" db="EMBL/GenBank/DDBJ databases">
        <title>Genome-Enabled Discovery of Anthraquinone Biosynthesis in Senna tora.</title>
        <authorList>
            <person name="Kang S.-H."/>
            <person name="Pandey R.P."/>
            <person name="Lee C.-M."/>
            <person name="Sim J.-S."/>
            <person name="Jeong J.-T."/>
            <person name="Choi B.-S."/>
            <person name="Jung M."/>
            <person name="Ginzburg D."/>
            <person name="Zhao K."/>
            <person name="Won S.Y."/>
            <person name="Oh T.-J."/>
            <person name="Yu Y."/>
            <person name="Kim N.-H."/>
            <person name="Lee O.R."/>
            <person name="Lee T.-H."/>
            <person name="Bashyal P."/>
            <person name="Kim T.-S."/>
            <person name="Lee W.-H."/>
            <person name="Kawkins C."/>
            <person name="Kim C.-K."/>
            <person name="Kim J.S."/>
            <person name="Ahn B.O."/>
            <person name="Rhee S.Y."/>
            <person name="Sohng J.K."/>
        </authorList>
    </citation>
    <scope>NUCLEOTIDE SEQUENCE</scope>
    <source>
        <tissue evidence="1">Leaf</tissue>
    </source>
</reference>
<protein>
    <submittedName>
        <fullName evidence="1">Uncharacterized protein</fullName>
    </submittedName>
</protein>
<name>A0A834TAS0_9FABA</name>
<evidence type="ECO:0000313" key="1">
    <source>
        <dbReference type="EMBL" id="KAF7817561.1"/>
    </source>
</evidence>
<dbReference type="EMBL" id="JAAIUW010000009">
    <property type="protein sequence ID" value="KAF7817561.1"/>
    <property type="molecule type" value="Genomic_DNA"/>
</dbReference>
<organism evidence="1 2">
    <name type="scientific">Senna tora</name>
    <dbReference type="NCBI Taxonomy" id="362788"/>
    <lineage>
        <taxon>Eukaryota</taxon>
        <taxon>Viridiplantae</taxon>
        <taxon>Streptophyta</taxon>
        <taxon>Embryophyta</taxon>
        <taxon>Tracheophyta</taxon>
        <taxon>Spermatophyta</taxon>
        <taxon>Magnoliopsida</taxon>
        <taxon>eudicotyledons</taxon>
        <taxon>Gunneridae</taxon>
        <taxon>Pentapetalae</taxon>
        <taxon>rosids</taxon>
        <taxon>fabids</taxon>
        <taxon>Fabales</taxon>
        <taxon>Fabaceae</taxon>
        <taxon>Caesalpinioideae</taxon>
        <taxon>Cassia clade</taxon>
        <taxon>Senna</taxon>
    </lineage>
</organism>
<keyword evidence="2" id="KW-1185">Reference proteome</keyword>
<comment type="caution">
    <text evidence="1">The sequence shown here is derived from an EMBL/GenBank/DDBJ whole genome shotgun (WGS) entry which is preliminary data.</text>
</comment>
<proteinExistence type="predicted"/>
<evidence type="ECO:0000313" key="2">
    <source>
        <dbReference type="Proteomes" id="UP000634136"/>
    </source>
</evidence>